<gene>
    <name evidence="3" type="primary">LOC100897357</name>
</gene>
<dbReference type="KEGG" id="goe:100897357"/>
<evidence type="ECO:0000313" key="2">
    <source>
        <dbReference type="Proteomes" id="UP000694867"/>
    </source>
</evidence>
<dbReference type="AlphaFoldDB" id="A0AAJ6QXT1"/>
<organism evidence="2 3">
    <name type="scientific">Galendromus occidentalis</name>
    <name type="common">western predatory mite</name>
    <dbReference type="NCBI Taxonomy" id="34638"/>
    <lineage>
        <taxon>Eukaryota</taxon>
        <taxon>Metazoa</taxon>
        <taxon>Ecdysozoa</taxon>
        <taxon>Arthropoda</taxon>
        <taxon>Chelicerata</taxon>
        <taxon>Arachnida</taxon>
        <taxon>Acari</taxon>
        <taxon>Parasitiformes</taxon>
        <taxon>Mesostigmata</taxon>
        <taxon>Gamasina</taxon>
        <taxon>Phytoseioidea</taxon>
        <taxon>Phytoseiidae</taxon>
        <taxon>Typhlodrominae</taxon>
        <taxon>Galendromus</taxon>
    </lineage>
</organism>
<sequence>MIYESGAMDSGTFSESVVGDPEDSAIDFSIRKVSSEDCHQDASAFVPRANTSDPMKLWYTVDTDPRTAKKIAMESLSYATIDQSVYIMLQVDCPFIKKFELVNIQDLTHTNLRNGMTLMELSDCLRLLAKYAKELLKPARERYKNWNKIPFLKSGSPQKWTRMEGTAPILHQLGYTQGTSKGYVFPLTAYGPPLAIIKVIALELAMSAAELSVFYNNRHPKAEVISAMLYSRGAEALPAKQEVVQEQGPPSAPFNVMDLFESTVKTDRSHEEPEARSSVNQSGLNDPAACSGGIAKRRRSYDLTPLKPPSTSSGSPSLDTSGAIPGIPKMEPVSVDERLDNDDVKQTKNADCYGVPAQPDGGHAQRYFEAPIPRHNFAQRFNQQYGPDVAASEEAVRQIQAMMPATLPNLSILGNMLSSAKYDYRI</sequence>
<feature type="region of interest" description="Disordered" evidence="1">
    <location>
        <begin position="264"/>
        <end position="335"/>
    </location>
</feature>
<dbReference type="GeneID" id="100897357"/>
<feature type="compositionally biased region" description="Low complexity" evidence="1">
    <location>
        <begin position="302"/>
        <end position="322"/>
    </location>
</feature>
<protein>
    <submittedName>
        <fullName evidence="3">Uncharacterized protein LOC100897357</fullName>
    </submittedName>
</protein>
<name>A0AAJ6QXT1_9ACAR</name>
<reference evidence="3" key="1">
    <citation type="submission" date="2025-08" db="UniProtKB">
        <authorList>
            <consortium name="RefSeq"/>
        </authorList>
    </citation>
    <scope>IDENTIFICATION</scope>
</reference>
<dbReference type="Gene3D" id="1.20.58.2190">
    <property type="match status" value="1"/>
</dbReference>
<evidence type="ECO:0000256" key="1">
    <source>
        <dbReference type="SAM" id="MobiDB-lite"/>
    </source>
</evidence>
<proteinExistence type="predicted"/>
<feature type="compositionally biased region" description="Basic and acidic residues" evidence="1">
    <location>
        <begin position="264"/>
        <end position="275"/>
    </location>
</feature>
<dbReference type="Proteomes" id="UP000694867">
    <property type="component" value="Unplaced"/>
</dbReference>
<accession>A0AAJ6QXT1</accession>
<dbReference type="RefSeq" id="XP_003747513.2">
    <property type="nucleotide sequence ID" value="XM_003747465.2"/>
</dbReference>
<evidence type="ECO:0000313" key="3">
    <source>
        <dbReference type="RefSeq" id="XP_003747513.2"/>
    </source>
</evidence>
<keyword evidence="2" id="KW-1185">Reference proteome</keyword>